<feature type="domain" description="Histidine kinase" evidence="9">
    <location>
        <begin position="483"/>
        <end position="697"/>
    </location>
</feature>
<dbReference type="InterPro" id="IPR004358">
    <property type="entry name" value="Sig_transdc_His_kin-like_C"/>
</dbReference>
<organism evidence="10 11">
    <name type="scientific">Mucilaginibacter ginsenosidivorax</name>
    <dbReference type="NCBI Taxonomy" id="862126"/>
    <lineage>
        <taxon>Bacteria</taxon>
        <taxon>Pseudomonadati</taxon>
        <taxon>Bacteroidota</taxon>
        <taxon>Sphingobacteriia</taxon>
        <taxon>Sphingobacteriales</taxon>
        <taxon>Sphingobacteriaceae</taxon>
        <taxon>Mucilaginibacter</taxon>
    </lineage>
</organism>
<evidence type="ECO:0000256" key="2">
    <source>
        <dbReference type="ARBA" id="ARBA00012438"/>
    </source>
</evidence>
<dbReference type="CDD" id="cd00075">
    <property type="entry name" value="HATPase"/>
    <property type="match status" value="1"/>
</dbReference>
<dbReference type="InterPro" id="IPR019734">
    <property type="entry name" value="TPR_rpt"/>
</dbReference>
<dbReference type="InterPro" id="IPR011990">
    <property type="entry name" value="TPR-like_helical_dom_sf"/>
</dbReference>
<dbReference type="AlphaFoldDB" id="A0A5B8WDQ6"/>
<dbReference type="SUPFAM" id="SSF48452">
    <property type="entry name" value="TPR-like"/>
    <property type="match status" value="1"/>
</dbReference>
<evidence type="ECO:0000256" key="8">
    <source>
        <dbReference type="SAM" id="Phobius"/>
    </source>
</evidence>
<keyword evidence="8" id="KW-0812">Transmembrane</keyword>
<dbReference type="Gene3D" id="3.30.565.10">
    <property type="entry name" value="Histidine kinase-like ATPase, C-terminal domain"/>
    <property type="match status" value="1"/>
</dbReference>
<dbReference type="SMART" id="SM00028">
    <property type="entry name" value="TPR"/>
    <property type="match status" value="4"/>
</dbReference>
<dbReference type="CDD" id="cd00082">
    <property type="entry name" value="HisKA"/>
    <property type="match status" value="1"/>
</dbReference>
<dbReference type="EC" id="2.7.13.3" evidence="2"/>
<accession>A0A5B8WDQ6</accession>
<reference evidence="10 11" key="1">
    <citation type="journal article" date="2013" name="J. Microbiol.">
        <title>Mucilaginibacter ginsenosidivorax sp. nov., with ginsenoside converting activity isolated from sediment.</title>
        <authorList>
            <person name="Kim J.K."/>
            <person name="Choi T.E."/>
            <person name="Liu Q.M."/>
            <person name="Park H.Y."/>
            <person name="Yi T.H."/>
            <person name="Yoon M.H."/>
            <person name="Kim S.C."/>
            <person name="Im W.T."/>
        </authorList>
    </citation>
    <scope>NUCLEOTIDE SEQUENCE [LARGE SCALE GENOMIC DNA]</scope>
    <source>
        <strain evidence="10 11">KHI28</strain>
    </source>
</reference>
<dbReference type="SUPFAM" id="SSF47384">
    <property type="entry name" value="Homodimeric domain of signal transducing histidine kinase"/>
    <property type="match status" value="1"/>
</dbReference>
<name>A0A5B8WDQ6_9SPHI</name>
<keyword evidence="8" id="KW-1133">Transmembrane helix</keyword>
<dbReference type="Gene3D" id="1.25.40.10">
    <property type="entry name" value="Tetratricopeptide repeat domain"/>
    <property type="match status" value="1"/>
</dbReference>
<dbReference type="PROSITE" id="PS50005">
    <property type="entry name" value="TPR"/>
    <property type="match status" value="1"/>
</dbReference>
<dbReference type="EMBL" id="CP042437">
    <property type="protein sequence ID" value="QEC80038.1"/>
    <property type="molecule type" value="Genomic_DNA"/>
</dbReference>
<dbReference type="PANTHER" id="PTHR43711:SF31">
    <property type="entry name" value="HISTIDINE KINASE"/>
    <property type="match status" value="1"/>
</dbReference>
<dbReference type="Gene3D" id="1.10.287.130">
    <property type="match status" value="1"/>
</dbReference>
<dbReference type="PROSITE" id="PS50109">
    <property type="entry name" value="HIS_KIN"/>
    <property type="match status" value="1"/>
</dbReference>
<evidence type="ECO:0000259" key="9">
    <source>
        <dbReference type="PROSITE" id="PS50109"/>
    </source>
</evidence>
<evidence type="ECO:0000256" key="6">
    <source>
        <dbReference type="ARBA" id="ARBA00023012"/>
    </source>
</evidence>
<dbReference type="InterPro" id="IPR036097">
    <property type="entry name" value="HisK_dim/P_sf"/>
</dbReference>
<keyword evidence="8" id="KW-0472">Membrane</keyword>
<dbReference type="Pfam" id="PF02518">
    <property type="entry name" value="HATPase_c"/>
    <property type="match status" value="1"/>
</dbReference>
<evidence type="ECO:0000313" key="10">
    <source>
        <dbReference type="EMBL" id="QEC80038.1"/>
    </source>
</evidence>
<proteinExistence type="predicted"/>
<dbReference type="KEGG" id="mgk:FSB76_30320"/>
<dbReference type="PROSITE" id="PS51257">
    <property type="entry name" value="PROKAR_LIPOPROTEIN"/>
    <property type="match status" value="1"/>
</dbReference>
<dbReference type="PRINTS" id="PR00344">
    <property type="entry name" value="BCTRLSENSOR"/>
</dbReference>
<evidence type="ECO:0000256" key="4">
    <source>
        <dbReference type="ARBA" id="ARBA00022679"/>
    </source>
</evidence>
<dbReference type="GO" id="GO:0000155">
    <property type="term" value="F:phosphorelay sensor kinase activity"/>
    <property type="evidence" value="ECO:0007669"/>
    <property type="project" value="InterPro"/>
</dbReference>
<keyword evidence="5" id="KW-0418">Kinase</keyword>
<dbReference type="InterPro" id="IPR050736">
    <property type="entry name" value="Sensor_HK_Regulatory"/>
</dbReference>
<evidence type="ECO:0000256" key="7">
    <source>
        <dbReference type="PROSITE-ProRule" id="PRU00339"/>
    </source>
</evidence>
<dbReference type="SMART" id="SM00388">
    <property type="entry name" value="HisKA"/>
    <property type="match status" value="1"/>
</dbReference>
<keyword evidence="6" id="KW-0902">Two-component regulatory system</keyword>
<protein>
    <recommendedName>
        <fullName evidence="2">histidine kinase</fullName>
        <ecNumber evidence="2">2.7.13.3</ecNumber>
    </recommendedName>
</protein>
<evidence type="ECO:0000256" key="1">
    <source>
        <dbReference type="ARBA" id="ARBA00000085"/>
    </source>
</evidence>
<keyword evidence="3" id="KW-0597">Phosphoprotein</keyword>
<dbReference type="InterPro" id="IPR003661">
    <property type="entry name" value="HisK_dim/P_dom"/>
</dbReference>
<dbReference type="FunFam" id="3.30.565.10:FF:000006">
    <property type="entry name" value="Sensor histidine kinase WalK"/>
    <property type="match status" value="1"/>
</dbReference>
<dbReference type="RefSeq" id="WP_147060208.1">
    <property type="nucleotide sequence ID" value="NZ_CP042437.1"/>
</dbReference>
<evidence type="ECO:0000313" key="11">
    <source>
        <dbReference type="Proteomes" id="UP000321362"/>
    </source>
</evidence>
<sequence>MSSIKSIAFNNKYYPRSIGLRAVIFVVLFFCACSYNNKDDGNYSKPFTAIFDTINNYQQLKSRQSAGTRYLDSAFKQIKNPFTNDRFRFYGLHFVYERKVTHNSKKALAYADSMLAVAKQSVTRHQYQVNYAEANFALGDAYFDLSQFSNAYKCFYQGYFIGKRLLNNQILAEYTYRMGMVSFKQAHYLDAAAYFKLSYNQSQNFKNGFKTFYQRQELLDNIGESYKNAGKTDSAAIYFKKALEYIDSNNARFSNLAGMLEIARGVVYGNQGDMALMTGDYAQAEQMLKSSIAINLKKGNDNKDAQLTEIKLARMYLELNRQNDLYLLLKKLRSQLDSLPNNDAETSWNYLMSKYCQQKNDSKGALIYLKRYSAQKDSLVKLDNSLKRTDVTTQQANYDKQSEIDSLKDYNKRQLIFIYFAVLLSIMAVIIIFLIFRNMKQSKRDVLAIKVLNDQINYQKKNLVKTLNELHSGSREKDRILRTVAHDLRNPLGGIAALSAAMIEDNYTPDQQEMLTLIKETSYNSLELINEILEATNSGTAALKKEWVDINALTASSVELLRFKAADKHQSINLNLPPNPAQVFISREKIWRVISNLVTNAIKFSHDGSSITVGVKNQEEGIKIIVKDSGIGIPDKLKQQVFNMFTDAKRVGTAGEKSFGLGLSICQQIVEKHHGRIWLESTVGEGTTFYVFLPFEDKETVLNAVS</sequence>
<feature type="transmembrane region" description="Helical" evidence="8">
    <location>
        <begin position="416"/>
        <end position="436"/>
    </location>
</feature>
<dbReference type="SMART" id="SM00387">
    <property type="entry name" value="HATPase_c"/>
    <property type="match status" value="1"/>
</dbReference>
<dbReference type="PANTHER" id="PTHR43711">
    <property type="entry name" value="TWO-COMPONENT HISTIDINE KINASE"/>
    <property type="match status" value="1"/>
</dbReference>
<feature type="repeat" description="TPR" evidence="7">
    <location>
        <begin position="216"/>
        <end position="249"/>
    </location>
</feature>
<dbReference type="InterPro" id="IPR003594">
    <property type="entry name" value="HATPase_dom"/>
</dbReference>
<keyword evidence="7" id="KW-0802">TPR repeat</keyword>
<dbReference type="SUPFAM" id="SSF55874">
    <property type="entry name" value="ATPase domain of HSP90 chaperone/DNA topoisomerase II/histidine kinase"/>
    <property type="match status" value="1"/>
</dbReference>
<dbReference type="OrthoDB" id="9810447at2"/>
<keyword evidence="4" id="KW-0808">Transferase</keyword>
<gene>
    <name evidence="10" type="ORF">FSB76_30320</name>
</gene>
<evidence type="ECO:0000256" key="5">
    <source>
        <dbReference type="ARBA" id="ARBA00022777"/>
    </source>
</evidence>
<feature type="transmembrane region" description="Helical" evidence="8">
    <location>
        <begin position="20"/>
        <end position="37"/>
    </location>
</feature>
<dbReference type="InterPro" id="IPR036890">
    <property type="entry name" value="HATPase_C_sf"/>
</dbReference>
<dbReference type="Proteomes" id="UP000321362">
    <property type="component" value="Chromosome"/>
</dbReference>
<comment type="catalytic activity">
    <reaction evidence="1">
        <text>ATP + protein L-histidine = ADP + protein N-phospho-L-histidine.</text>
        <dbReference type="EC" id="2.7.13.3"/>
    </reaction>
</comment>
<keyword evidence="11" id="KW-1185">Reference proteome</keyword>
<dbReference type="InterPro" id="IPR005467">
    <property type="entry name" value="His_kinase_dom"/>
</dbReference>
<evidence type="ECO:0000256" key="3">
    <source>
        <dbReference type="ARBA" id="ARBA00022553"/>
    </source>
</evidence>
<dbReference type="Pfam" id="PF00512">
    <property type="entry name" value="HisKA"/>
    <property type="match status" value="1"/>
</dbReference>